<keyword evidence="3" id="KW-1185">Reference proteome</keyword>
<dbReference type="AlphaFoldDB" id="A0AAV4M6U2"/>
<feature type="chain" id="PRO_5043966183" evidence="1">
    <location>
        <begin position="18"/>
        <end position="120"/>
    </location>
</feature>
<gene>
    <name evidence="2" type="ORF">CEXT_211071</name>
</gene>
<evidence type="ECO:0000313" key="3">
    <source>
        <dbReference type="Proteomes" id="UP001054945"/>
    </source>
</evidence>
<protein>
    <submittedName>
        <fullName evidence="2">Uncharacterized protein</fullName>
    </submittedName>
</protein>
<proteinExistence type="predicted"/>
<feature type="signal peptide" evidence="1">
    <location>
        <begin position="1"/>
        <end position="17"/>
    </location>
</feature>
<dbReference type="EMBL" id="BPLR01019431">
    <property type="protein sequence ID" value="GIX67791.1"/>
    <property type="molecule type" value="Genomic_DNA"/>
</dbReference>
<comment type="caution">
    <text evidence="2">The sequence shown here is derived from an EMBL/GenBank/DDBJ whole genome shotgun (WGS) entry which is preliminary data.</text>
</comment>
<organism evidence="2 3">
    <name type="scientific">Caerostris extrusa</name>
    <name type="common">Bark spider</name>
    <name type="synonym">Caerostris bankana</name>
    <dbReference type="NCBI Taxonomy" id="172846"/>
    <lineage>
        <taxon>Eukaryota</taxon>
        <taxon>Metazoa</taxon>
        <taxon>Ecdysozoa</taxon>
        <taxon>Arthropoda</taxon>
        <taxon>Chelicerata</taxon>
        <taxon>Arachnida</taxon>
        <taxon>Araneae</taxon>
        <taxon>Araneomorphae</taxon>
        <taxon>Entelegynae</taxon>
        <taxon>Araneoidea</taxon>
        <taxon>Araneidae</taxon>
        <taxon>Caerostris</taxon>
    </lineage>
</organism>
<keyword evidence="1" id="KW-0732">Signal</keyword>
<evidence type="ECO:0000313" key="2">
    <source>
        <dbReference type="EMBL" id="GIX67791.1"/>
    </source>
</evidence>
<reference evidence="2 3" key="1">
    <citation type="submission" date="2021-06" db="EMBL/GenBank/DDBJ databases">
        <title>Caerostris extrusa draft genome.</title>
        <authorList>
            <person name="Kono N."/>
            <person name="Arakawa K."/>
        </authorList>
    </citation>
    <scope>NUCLEOTIDE SEQUENCE [LARGE SCALE GENOMIC DNA]</scope>
</reference>
<dbReference type="Proteomes" id="UP001054945">
    <property type="component" value="Unassembled WGS sequence"/>
</dbReference>
<accession>A0AAV4M6U2</accession>
<name>A0AAV4M6U2_CAEEX</name>
<evidence type="ECO:0000256" key="1">
    <source>
        <dbReference type="SAM" id="SignalP"/>
    </source>
</evidence>
<sequence>MALWFQQWLSLPTGQCAGPLCYDLRQILLQVGGGVAPNPRTQSTPLLHLKSMPSGLNRDRAPSHSHCCNQLLLLCTFGSCPGSSGVRGHWTVKILQSKHCWTRGTLLLQGAMELECERAE</sequence>